<dbReference type="RefSeq" id="WP_073089931.1">
    <property type="nucleotide sequence ID" value="NZ_FRBC01000014.1"/>
</dbReference>
<dbReference type="Gene3D" id="3.20.20.150">
    <property type="entry name" value="Divalent-metal-dependent TIM barrel enzymes"/>
    <property type="match status" value="1"/>
</dbReference>
<dbReference type="SUPFAM" id="SSF51658">
    <property type="entry name" value="Xylose isomerase-like"/>
    <property type="match status" value="1"/>
</dbReference>
<organism evidence="2 3">
    <name type="scientific">Selenomonas ruminantium</name>
    <dbReference type="NCBI Taxonomy" id="971"/>
    <lineage>
        <taxon>Bacteria</taxon>
        <taxon>Bacillati</taxon>
        <taxon>Bacillota</taxon>
        <taxon>Negativicutes</taxon>
        <taxon>Selenomonadales</taxon>
        <taxon>Selenomonadaceae</taxon>
        <taxon>Selenomonas</taxon>
    </lineage>
</organism>
<evidence type="ECO:0000313" key="2">
    <source>
        <dbReference type="EMBL" id="SHK71467.1"/>
    </source>
</evidence>
<evidence type="ECO:0000313" key="3">
    <source>
        <dbReference type="Proteomes" id="UP000184263"/>
    </source>
</evidence>
<dbReference type="EMBL" id="FRBC01000014">
    <property type="protein sequence ID" value="SHK71467.1"/>
    <property type="molecule type" value="Genomic_DNA"/>
</dbReference>
<gene>
    <name evidence="2" type="ORF">SAMN05216582_11413</name>
</gene>
<dbReference type="Gene3D" id="3.40.50.720">
    <property type="entry name" value="NAD(P)-binding Rossmann-like Domain"/>
    <property type="match status" value="1"/>
</dbReference>
<dbReference type="Proteomes" id="UP000184263">
    <property type="component" value="Unassembled WGS sequence"/>
</dbReference>
<dbReference type="AlphaFoldDB" id="A0A1M6UQH6"/>
<dbReference type="InterPro" id="IPR013022">
    <property type="entry name" value="Xyl_isomerase-like_TIM-brl"/>
</dbReference>
<feature type="domain" description="Xylose isomerase-like TIM barrel" evidence="1">
    <location>
        <begin position="62"/>
        <end position="273"/>
    </location>
</feature>
<protein>
    <recommendedName>
        <fullName evidence="1">Xylose isomerase-like TIM barrel domain-containing protein</fullName>
    </recommendedName>
</protein>
<dbReference type="OrthoDB" id="9801960at2"/>
<dbReference type="Pfam" id="PF01261">
    <property type="entry name" value="AP_endonuc_2"/>
    <property type="match status" value="1"/>
</dbReference>
<reference evidence="2 3" key="1">
    <citation type="submission" date="2016-11" db="EMBL/GenBank/DDBJ databases">
        <authorList>
            <person name="Jaros S."/>
            <person name="Januszkiewicz K."/>
            <person name="Wedrychowicz H."/>
        </authorList>
    </citation>
    <scope>NUCLEOTIDE SEQUENCE [LARGE SCALE GENOMIC DNA]</scope>
    <source>
        <strain evidence="2 3">HD4</strain>
    </source>
</reference>
<dbReference type="InterPro" id="IPR036237">
    <property type="entry name" value="Xyl_isomerase-like_sf"/>
</dbReference>
<proteinExistence type="predicted"/>
<name>A0A1M6UQH6_SELRU</name>
<sequence length="412" mass="45996">MEILCAPAGLSAWEYPGQGVLDIAGSAFEQAMLDIALLFPVKEFRRNGAEENWLAGRWQAAETFLSKFQQKKLGLPLAYAPHFGYRAADWPSLAVYQDFAERSLRFCQVAGSRYLVLRPFMAEMPTDKLIEVNREFYQGLIPLAREAQVVILLENQARSINGHLVRGRFTSAEETVDFIDGLNAFAGEERFGFCLHMGASGACGLNVYDLLHALSGRLKAVILCDSDATGDRELLPFTGASKGACETDWLNLIRSLREISFDGLLVLDMRDTAAAFPPLLRPKLMEMAQAVLQYILWQIEMEKTVASYPKRVLFGAGRMCRNYMSNYGKEYPPLFTCDNNSRLWGSSVAGLVVHDPKDLLSLPPDCAIFICNIYYREIEAQLRDMGVKNPIEFFNDECLSSLYAGTLLGEGA</sequence>
<accession>A0A1M6UQH6</accession>
<evidence type="ECO:0000259" key="1">
    <source>
        <dbReference type="Pfam" id="PF01261"/>
    </source>
</evidence>